<sequence length="175" mass="19622">MMTADGRDPDRAFSSDGATRSDAEDVLLWPAAAYDRQVARLRDAVGHPIYLLEARFDTPLPSASASGRAYELLGVIDFPRPDPARRLFPHLLLLDDGRGLNLGRIMRVSIDRAYSPDAEQCLFVDEALMRLILPSQRRLSRGFIREASHMQLAELLGQPVKRRALGRVGERNSKR</sequence>
<evidence type="ECO:0000313" key="1">
    <source>
        <dbReference type="EMBL" id="OBS10256.1"/>
    </source>
</evidence>
<gene>
    <name evidence="1" type="ORF">Thpro_021306</name>
</gene>
<protein>
    <submittedName>
        <fullName evidence="1">Uncharacterized protein</fullName>
    </submittedName>
</protein>
<organism evidence="1 2">
    <name type="scientific">Acidihalobacter prosperus</name>
    <dbReference type="NCBI Taxonomy" id="160660"/>
    <lineage>
        <taxon>Bacteria</taxon>
        <taxon>Pseudomonadati</taxon>
        <taxon>Pseudomonadota</taxon>
        <taxon>Gammaproteobacteria</taxon>
        <taxon>Chromatiales</taxon>
        <taxon>Ectothiorhodospiraceae</taxon>
        <taxon>Acidihalobacter</taxon>
    </lineage>
</organism>
<comment type="caution">
    <text evidence="1">The sequence shown here is derived from an EMBL/GenBank/DDBJ whole genome shotgun (WGS) entry which is preliminary data.</text>
</comment>
<keyword evidence="2" id="KW-1185">Reference proteome</keyword>
<dbReference type="AlphaFoldDB" id="A0A1A6C6S0"/>
<evidence type="ECO:0000313" key="2">
    <source>
        <dbReference type="Proteomes" id="UP000029273"/>
    </source>
</evidence>
<dbReference type="RefSeq" id="WP_236717263.1">
    <property type="nucleotide sequence ID" value="NZ_JQSG02000002.1"/>
</dbReference>
<reference evidence="1 2" key="1">
    <citation type="journal article" date="2014" name="Genome Announc.">
        <title>Draft Genome Sequence of the Iron-Oxidizing, Acidophilic, and Halotolerant 'Thiobacillus prosperus' Type Strain DSM 5130.</title>
        <authorList>
            <person name="Ossandon F.J."/>
            <person name="Cardenas J.P."/>
            <person name="Corbett M."/>
            <person name="Quatrini R."/>
            <person name="Holmes D.S."/>
            <person name="Watkin E."/>
        </authorList>
    </citation>
    <scope>NUCLEOTIDE SEQUENCE [LARGE SCALE GENOMIC DNA]</scope>
    <source>
        <strain evidence="1 2">DSM 5130</strain>
    </source>
</reference>
<proteinExistence type="predicted"/>
<dbReference type="EMBL" id="JQSG02000002">
    <property type="protein sequence ID" value="OBS10256.1"/>
    <property type="molecule type" value="Genomic_DNA"/>
</dbReference>
<accession>A0A1A6C6S0</accession>
<name>A0A1A6C6S0_9GAMM</name>
<dbReference type="Proteomes" id="UP000029273">
    <property type="component" value="Unassembled WGS sequence"/>
</dbReference>